<dbReference type="RefSeq" id="WP_210971778.1">
    <property type="nucleotide sequence ID" value="NZ_JAGPXE010000010.1"/>
</dbReference>
<evidence type="ECO:0000313" key="3">
    <source>
        <dbReference type="Proteomes" id="UP000674084"/>
    </source>
</evidence>
<reference evidence="2 3" key="1">
    <citation type="submission" date="2021-04" db="EMBL/GenBank/DDBJ databases">
        <title>Whole-genome sequencing of Saccharopolyspora endophytica KCTC 19397.</title>
        <authorList>
            <person name="Ay H."/>
            <person name="Saygin H."/>
            <person name="Sahin N."/>
        </authorList>
    </citation>
    <scope>NUCLEOTIDE SEQUENCE [LARGE SCALE GENOMIC DNA]</scope>
    <source>
        <strain evidence="2 3">KCTC 19397</strain>
    </source>
</reference>
<proteinExistence type="predicted"/>
<evidence type="ECO:0000313" key="2">
    <source>
        <dbReference type="EMBL" id="MBQ0926624.1"/>
    </source>
</evidence>
<sequence length="196" mass="22239">MTAEIPPPPHYRETRMRGLWALSGCADCGGTGEFLVTDDEDPDLRYPQPCDCLWCPEAELEARLEEEDDPARQAELRDELDRRDAEQAWQHIAEEIGPRHVGGRYWSGYSRRAYTVEDISISDPDDVVGPRWSITVRWDDGRVATHYTAWNPDRDEVLSPPPQPSAPAPPRPHGEDCPRCRSRFAVIRAAHRAGLL</sequence>
<feature type="region of interest" description="Disordered" evidence="1">
    <location>
        <begin position="151"/>
        <end position="178"/>
    </location>
</feature>
<keyword evidence="3" id="KW-1185">Reference proteome</keyword>
<dbReference type="EMBL" id="JAGPXE010000010">
    <property type="protein sequence ID" value="MBQ0926624.1"/>
    <property type="molecule type" value="Genomic_DNA"/>
</dbReference>
<comment type="caution">
    <text evidence="2">The sequence shown here is derived from an EMBL/GenBank/DDBJ whole genome shotgun (WGS) entry which is preliminary data.</text>
</comment>
<protein>
    <submittedName>
        <fullName evidence="2">Uncharacterized protein</fullName>
    </submittedName>
</protein>
<gene>
    <name evidence="2" type="ORF">KBO27_21970</name>
</gene>
<name>A0ABS5DK13_9PSEU</name>
<accession>A0ABS5DK13</accession>
<dbReference type="Proteomes" id="UP000674084">
    <property type="component" value="Unassembled WGS sequence"/>
</dbReference>
<organism evidence="2 3">
    <name type="scientific">Saccharopolyspora endophytica</name>
    <dbReference type="NCBI Taxonomy" id="543886"/>
    <lineage>
        <taxon>Bacteria</taxon>
        <taxon>Bacillati</taxon>
        <taxon>Actinomycetota</taxon>
        <taxon>Actinomycetes</taxon>
        <taxon>Pseudonocardiales</taxon>
        <taxon>Pseudonocardiaceae</taxon>
        <taxon>Saccharopolyspora</taxon>
    </lineage>
</organism>
<feature type="compositionally biased region" description="Pro residues" evidence="1">
    <location>
        <begin position="159"/>
        <end position="171"/>
    </location>
</feature>
<evidence type="ECO:0000256" key="1">
    <source>
        <dbReference type="SAM" id="MobiDB-lite"/>
    </source>
</evidence>